<sequence>MNFDQNMKQEHLVLSTNHGVDHLQYVRSNNALFDCITQLGLFKIARSVCICMRCKIECNLAAVQHCSSLLETLTGVGVISGGGSQTDYCPGTVRALASHAAAGQYQSS</sequence>
<dbReference type="GeneID" id="107885651"/>
<dbReference type="RefSeq" id="XP_029348524.1">
    <property type="nucleotide sequence ID" value="XM_029492664.1"/>
</dbReference>
<evidence type="ECO:0000313" key="2">
    <source>
        <dbReference type="Proteomes" id="UP000007819"/>
    </source>
</evidence>
<dbReference type="KEGG" id="api:107885651"/>
<organism evidence="1 2">
    <name type="scientific">Acyrthosiphon pisum</name>
    <name type="common">Pea aphid</name>
    <dbReference type="NCBI Taxonomy" id="7029"/>
    <lineage>
        <taxon>Eukaryota</taxon>
        <taxon>Metazoa</taxon>
        <taxon>Ecdysozoa</taxon>
        <taxon>Arthropoda</taxon>
        <taxon>Hexapoda</taxon>
        <taxon>Insecta</taxon>
        <taxon>Pterygota</taxon>
        <taxon>Neoptera</taxon>
        <taxon>Paraneoptera</taxon>
        <taxon>Hemiptera</taxon>
        <taxon>Sternorrhyncha</taxon>
        <taxon>Aphidomorpha</taxon>
        <taxon>Aphidoidea</taxon>
        <taxon>Aphididae</taxon>
        <taxon>Macrosiphini</taxon>
        <taxon>Acyrthosiphon</taxon>
    </lineage>
</organism>
<proteinExistence type="predicted"/>
<reference evidence="1" key="2">
    <citation type="submission" date="2022-06" db="UniProtKB">
        <authorList>
            <consortium name="EnsemblMetazoa"/>
        </authorList>
    </citation>
    <scope>IDENTIFICATION</scope>
</reference>
<dbReference type="AlphaFoldDB" id="A0A8R2NXB0"/>
<keyword evidence="2" id="KW-1185">Reference proteome</keyword>
<name>A0A8R2NXB0_ACYPI</name>
<evidence type="ECO:0000313" key="1">
    <source>
        <dbReference type="EnsemblMetazoa" id="XP_029348524.1"/>
    </source>
</evidence>
<protein>
    <submittedName>
        <fullName evidence="1">Uncharacterized protein</fullName>
    </submittedName>
</protein>
<accession>A0A8R2NXB0</accession>
<reference evidence="2" key="1">
    <citation type="submission" date="2010-06" db="EMBL/GenBank/DDBJ databases">
        <authorList>
            <person name="Jiang H."/>
            <person name="Abraham K."/>
            <person name="Ali S."/>
            <person name="Alsbrooks S.L."/>
            <person name="Anim B.N."/>
            <person name="Anosike U.S."/>
            <person name="Attaway T."/>
            <person name="Bandaranaike D.P."/>
            <person name="Battles P.K."/>
            <person name="Bell S.N."/>
            <person name="Bell A.V."/>
            <person name="Beltran B."/>
            <person name="Bickham C."/>
            <person name="Bustamante Y."/>
            <person name="Caleb T."/>
            <person name="Canada A."/>
            <person name="Cardenas V."/>
            <person name="Carter K."/>
            <person name="Chacko J."/>
            <person name="Chandrabose M.N."/>
            <person name="Chavez D."/>
            <person name="Chavez A."/>
            <person name="Chen L."/>
            <person name="Chu H.-S."/>
            <person name="Claassen K.J."/>
            <person name="Cockrell R."/>
            <person name="Collins M."/>
            <person name="Cooper J.A."/>
            <person name="Cree A."/>
            <person name="Curry S.M."/>
            <person name="Da Y."/>
            <person name="Dao M.D."/>
            <person name="Das B."/>
            <person name="Davila M.-L."/>
            <person name="Davy-Carroll L."/>
            <person name="Denson S."/>
            <person name="Dinh H."/>
            <person name="Ebong V.E."/>
            <person name="Edwards J.R."/>
            <person name="Egan A."/>
            <person name="El-Daye J."/>
            <person name="Escobedo L."/>
            <person name="Fernandez S."/>
            <person name="Fernando P.R."/>
            <person name="Flagg N."/>
            <person name="Forbes L.D."/>
            <person name="Fowler R.G."/>
            <person name="Fu Q."/>
            <person name="Gabisi R.A."/>
            <person name="Ganer J."/>
            <person name="Garbino Pronczuk A."/>
            <person name="Garcia R.M."/>
            <person name="Garner T."/>
            <person name="Garrett T.E."/>
            <person name="Gonzalez D.A."/>
            <person name="Hamid H."/>
            <person name="Hawkins E.S."/>
            <person name="Hirani K."/>
            <person name="Hogues M.E."/>
            <person name="Hollins B."/>
            <person name="Hsiao C.-H."/>
            <person name="Jabil R."/>
            <person name="James M.L."/>
            <person name="Jhangiani S.N."/>
            <person name="Johnson B."/>
            <person name="Johnson Q."/>
            <person name="Joshi V."/>
            <person name="Kalu J.B."/>
            <person name="Kam C."/>
            <person name="Kashfia A."/>
            <person name="Keebler J."/>
            <person name="Kisamo H."/>
            <person name="Kovar C.L."/>
            <person name="Lago L.A."/>
            <person name="Lai C.-Y."/>
            <person name="Laidlaw J."/>
            <person name="Lara F."/>
            <person name="Le T.-K."/>
            <person name="Lee S.L."/>
            <person name="Legall F.H."/>
            <person name="Lemon S.J."/>
            <person name="Lewis L.R."/>
            <person name="Li B."/>
            <person name="Liu Y."/>
            <person name="Liu Y.-S."/>
            <person name="Lopez J."/>
            <person name="Lozado R.J."/>
            <person name="Lu J."/>
            <person name="Madu R.C."/>
            <person name="Maheshwari M."/>
            <person name="Maheshwari R."/>
            <person name="Malloy K."/>
            <person name="Martinez E."/>
            <person name="Mathew T."/>
            <person name="Mercado I.C."/>
            <person name="Mercado C."/>
            <person name="Meyer B."/>
            <person name="Montgomery K."/>
            <person name="Morgan M.B."/>
            <person name="Munidasa M."/>
            <person name="Nazareth L.V."/>
            <person name="Nelson J."/>
            <person name="Ng B.M."/>
            <person name="Nguyen N.B."/>
            <person name="Nguyen P.Q."/>
            <person name="Nguyen T."/>
            <person name="Obregon M."/>
            <person name="Okwuonu G.O."/>
            <person name="Onwere C.G."/>
            <person name="Orozco G."/>
            <person name="Parra A."/>
            <person name="Patel S."/>
            <person name="Patil S."/>
            <person name="Perez A."/>
            <person name="Perez Y."/>
            <person name="Pham C."/>
            <person name="Primus E.L."/>
            <person name="Pu L.-L."/>
            <person name="Puazo M."/>
            <person name="Qin X."/>
            <person name="Quiroz J.B."/>
            <person name="Reese J."/>
            <person name="Richards S."/>
            <person name="Rives C.M."/>
            <person name="Robberts R."/>
            <person name="Ruiz S.J."/>
            <person name="Ruiz M.J."/>
            <person name="Santibanez J."/>
            <person name="Schneider B.W."/>
            <person name="Sisson I."/>
            <person name="Smith M."/>
            <person name="Sodergren E."/>
            <person name="Song X.-Z."/>
            <person name="Song B.B."/>
            <person name="Summersgill H."/>
            <person name="Thelus R."/>
            <person name="Thornton R.D."/>
            <person name="Trejos Z.Y."/>
            <person name="Usmani K."/>
            <person name="Vattathil S."/>
            <person name="Villasana D."/>
            <person name="Walker D.L."/>
            <person name="Wang S."/>
            <person name="Wang K."/>
            <person name="White C.S."/>
            <person name="Williams A.C."/>
            <person name="Williamson J."/>
            <person name="Wilson K."/>
            <person name="Woghiren I.O."/>
            <person name="Woodworth J.R."/>
            <person name="Worley K.C."/>
            <person name="Wright R.A."/>
            <person name="Wu W."/>
            <person name="Young L."/>
            <person name="Zhang L."/>
            <person name="Zhang J."/>
            <person name="Zhu Y."/>
            <person name="Muzny D.M."/>
            <person name="Weinstock G."/>
            <person name="Gibbs R.A."/>
        </authorList>
    </citation>
    <scope>NUCLEOTIDE SEQUENCE [LARGE SCALE GENOMIC DNA]</scope>
    <source>
        <strain evidence="2">LSR1</strain>
    </source>
</reference>
<dbReference type="EnsemblMetazoa" id="XM_029492664.1">
    <property type="protein sequence ID" value="XP_029348524.1"/>
    <property type="gene ID" value="LOC107885651"/>
</dbReference>
<dbReference type="Proteomes" id="UP000007819">
    <property type="component" value="Unassembled WGS sequence"/>
</dbReference>